<sequence>MQEQELQKPRESRLGAYLRLGDPALVACIAEFLTPEDLAHAFAAVNLMENSFVDHENEASCDGTMHRLALAEAVALLAAQVEWVRAIAEAGQLQTLGDLIDKSTIHRPGLAKAFQRIGHRGESSLPFLEEHLYVQLVPTLGERDDFVQRLDVARHRRPGLHAQWSEMLDPKAYFEHGEMTCMSASASIIASGSREGILQLNDLDSGRLILREPVAPAGEPLVKVFALSPWRVACAWKSSLALVRTGDLLPGEERVVVLTDDHPEISGSARVTCMTRVDRHANSLVLATGWSDGIVRLWDASTGECIGSCKGHQGPVTALCALRQGRNGADLASASTDCTIRMWRCRVGPGQMRGRGVLRGHAGPVQTLATMRLPDSRHEILVSGSRDTSVRLWDVRHGLEVGVCRGHRGVVVSVSCTRDGHILSSSWDRSWILFDLSGRIIAKYQHKRGVQFVRVVNDTLVVSVSTDNVIHMVDIRTGACLATWENPNCICAVEVIHVDPVSPQDLVVFGCRAGRIGVYK</sequence>
<dbReference type="InterPro" id="IPR015943">
    <property type="entry name" value="WD40/YVTN_repeat-like_dom_sf"/>
</dbReference>
<dbReference type="GO" id="GO:1990234">
    <property type="term" value="C:transferase complex"/>
    <property type="evidence" value="ECO:0007669"/>
    <property type="project" value="UniProtKB-ARBA"/>
</dbReference>
<dbReference type="PROSITE" id="PS50294">
    <property type="entry name" value="WD_REPEATS_REGION"/>
    <property type="match status" value="1"/>
</dbReference>
<dbReference type="InterPro" id="IPR020472">
    <property type="entry name" value="WD40_PAC1"/>
</dbReference>
<keyword evidence="2" id="KW-0677">Repeat</keyword>
<evidence type="ECO:0000313" key="5">
    <source>
        <dbReference type="Proteomes" id="UP000241890"/>
    </source>
</evidence>
<dbReference type="Proteomes" id="UP000241890">
    <property type="component" value="Unassembled WGS sequence"/>
</dbReference>
<dbReference type="PANTHER" id="PTHR22847">
    <property type="entry name" value="WD40 REPEAT PROTEIN"/>
    <property type="match status" value="1"/>
</dbReference>
<dbReference type="InParanoid" id="A0A2R5G3B7"/>
<dbReference type="SUPFAM" id="SSF50978">
    <property type="entry name" value="WD40 repeat-like"/>
    <property type="match status" value="1"/>
</dbReference>
<dbReference type="SMART" id="SM00320">
    <property type="entry name" value="WD40"/>
    <property type="match status" value="7"/>
</dbReference>
<accession>A0A2R5G3B7</accession>
<name>A0A2R5G3B7_9STRA</name>
<keyword evidence="1 3" id="KW-0853">WD repeat</keyword>
<dbReference type="PROSITE" id="PS00678">
    <property type="entry name" value="WD_REPEATS_1"/>
    <property type="match status" value="1"/>
</dbReference>
<feature type="repeat" description="WD" evidence="3">
    <location>
        <begin position="358"/>
        <end position="403"/>
    </location>
</feature>
<gene>
    <name evidence="4" type="ORF">FCC1311_017192</name>
</gene>
<organism evidence="4 5">
    <name type="scientific">Hondaea fermentalgiana</name>
    <dbReference type="NCBI Taxonomy" id="2315210"/>
    <lineage>
        <taxon>Eukaryota</taxon>
        <taxon>Sar</taxon>
        <taxon>Stramenopiles</taxon>
        <taxon>Bigyra</taxon>
        <taxon>Labyrinthulomycetes</taxon>
        <taxon>Thraustochytrida</taxon>
        <taxon>Thraustochytriidae</taxon>
        <taxon>Hondaea</taxon>
    </lineage>
</organism>
<dbReference type="PANTHER" id="PTHR22847:SF637">
    <property type="entry name" value="WD REPEAT DOMAIN 5B"/>
    <property type="match status" value="1"/>
</dbReference>
<protein>
    <submittedName>
        <fullName evidence="4">WD repeat-containing protein 5</fullName>
    </submittedName>
</protein>
<dbReference type="PRINTS" id="PR00320">
    <property type="entry name" value="GPROTEINBRPT"/>
</dbReference>
<dbReference type="PROSITE" id="PS50082">
    <property type="entry name" value="WD_REPEATS_2"/>
    <property type="match status" value="2"/>
</dbReference>
<evidence type="ECO:0000256" key="1">
    <source>
        <dbReference type="ARBA" id="ARBA00022574"/>
    </source>
</evidence>
<dbReference type="EMBL" id="BEYU01000012">
    <property type="protein sequence ID" value="GBG25500.1"/>
    <property type="molecule type" value="Genomic_DNA"/>
</dbReference>
<dbReference type="Gene3D" id="2.130.10.10">
    <property type="entry name" value="YVTN repeat-like/Quinoprotein amine dehydrogenase"/>
    <property type="match status" value="2"/>
</dbReference>
<comment type="caution">
    <text evidence="4">The sequence shown here is derived from an EMBL/GenBank/DDBJ whole genome shotgun (WGS) entry which is preliminary data.</text>
</comment>
<evidence type="ECO:0000256" key="2">
    <source>
        <dbReference type="ARBA" id="ARBA00022737"/>
    </source>
</evidence>
<dbReference type="OrthoDB" id="538223at2759"/>
<dbReference type="AlphaFoldDB" id="A0A2R5G3B7"/>
<dbReference type="InterPro" id="IPR001680">
    <property type="entry name" value="WD40_rpt"/>
</dbReference>
<reference evidence="4 5" key="1">
    <citation type="submission" date="2017-12" db="EMBL/GenBank/DDBJ databases">
        <title>Sequencing, de novo assembly and annotation of complete genome of a new Thraustochytrid species, strain FCC1311.</title>
        <authorList>
            <person name="Sedici K."/>
            <person name="Godart F."/>
            <person name="Aiese Cigliano R."/>
            <person name="Sanseverino W."/>
            <person name="Barakat M."/>
            <person name="Ortet P."/>
            <person name="Marechal E."/>
            <person name="Cagnac O."/>
            <person name="Amato A."/>
        </authorList>
    </citation>
    <scope>NUCLEOTIDE SEQUENCE [LARGE SCALE GENOMIC DNA]</scope>
</reference>
<proteinExistence type="predicted"/>
<dbReference type="Pfam" id="PF00400">
    <property type="entry name" value="WD40"/>
    <property type="match status" value="4"/>
</dbReference>
<evidence type="ECO:0000313" key="4">
    <source>
        <dbReference type="EMBL" id="GBG25500.1"/>
    </source>
</evidence>
<dbReference type="InterPro" id="IPR019775">
    <property type="entry name" value="WD40_repeat_CS"/>
</dbReference>
<keyword evidence="5" id="KW-1185">Reference proteome</keyword>
<evidence type="ECO:0000256" key="3">
    <source>
        <dbReference type="PROSITE-ProRule" id="PRU00221"/>
    </source>
</evidence>
<feature type="repeat" description="WD" evidence="3">
    <location>
        <begin position="286"/>
        <end position="308"/>
    </location>
</feature>
<dbReference type="InterPro" id="IPR036322">
    <property type="entry name" value="WD40_repeat_dom_sf"/>
</dbReference>